<gene>
    <name evidence="1" type="ORF">S01H1_51449</name>
</gene>
<feature type="non-terminal residue" evidence="1">
    <location>
        <position position="1"/>
    </location>
</feature>
<feature type="non-terminal residue" evidence="1">
    <location>
        <position position="260"/>
    </location>
</feature>
<evidence type="ECO:0000313" key="1">
    <source>
        <dbReference type="EMBL" id="GAG23205.1"/>
    </source>
</evidence>
<accession>X0VY04</accession>
<organism evidence="1">
    <name type="scientific">marine sediment metagenome</name>
    <dbReference type="NCBI Taxonomy" id="412755"/>
    <lineage>
        <taxon>unclassified sequences</taxon>
        <taxon>metagenomes</taxon>
        <taxon>ecological metagenomes</taxon>
    </lineage>
</organism>
<name>X0VY04_9ZZZZ</name>
<reference evidence="1" key="1">
    <citation type="journal article" date="2014" name="Front. Microbiol.">
        <title>High frequency of phylogenetically diverse reductive dehalogenase-homologous genes in deep subseafloor sedimentary metagenomes.</title>
        <authorList>
            <person name="Kawai M."/>
            <person name="Futagami T."/>
            <person name="Toyoda A."/>
            <person name="Takaki Y."/>
            <person name="Nishi S."/>
            <person name="Hori S."/>
            <person name="Arai W."/>
            <person name="Tsubouchi T."/>
            <person name="Morono Y."/>
            <person name="Uchiyama I."/>
            <person name="Ito T."/>
            <person name="Fujiyama A."/>
            <person name="Inagaki F."/>
            <person name="Takami H."/>
        </authorList>
    </citation>
    <scope>NUCLEOTIDE SEQUENCE</scope>
    <source>
        <strain evidence="1">Expedition CK06-06</strain>
    </source>
</reference>
<dbReference type="EMBL" id="BARS01033196">
    <property type="protein sequence ID" value="GAG23205.1"/>
    <property type="molecule type" value="Genomic_DNA"/>
</dbReference>
<sequence length="260" mass="29672">LVSYLKVRFKKRISIRGLEGLELNGIINDHYGMMKIHLTNLQNMAFDNNKDPGLEYMGLNEITAQMFVLAMIGNKSLDSSKFKNTDAHYKAILAAVDKLSNLFNSDIYRDFVERMRESKGATGKKKPAEIFFEMSESETWNKDDVASLKNFYYAANELSDIRTFFNLTKKAPLTSADLYMAKQTIKKIKLSSFQPQKGKKPPKNSFSLFDTSSFYAKSGDYHKLFRIINDTMAISESVIFNDAFEHTVVGKQIMAAIWGR</sequence>
<proteinExistence type="predicted"/>
<dbReference type="AlphaFoldDB" id="X0VY04"/>
<comment type="caution">
    <text evidence="1">The sequence shown here is derived from an EMBL/GenBank/DDBJ whole genome shotgun (WGS) entry which is preliminary data.</text>
</comment>
<protein>
    <submittedName>
        <fullName evidence="1">Uncharacterized protein</fullName>
    </submittedName>
</protein>